<sequence length="131" mass="14744">MNLETLMQLSSLSETLTDEPVRERTFEALIKNTATQVIYNDYIDHYFITAKQTEGKVVACKISLSQPPPTDISSESGFSINIVQDEDGFRDAAKLMALTLGIDKPLFMYLCLSDFQIDTVTELIEALSRNR</sequence>
<dbReference type="Proteomes" id="UP000801492">
    <property type="component" value="Unassembled WGS sequence"/>
</dbReference>
<protein>
    <submittedName>
        <fullName evidence="1">Uncharacterized protein</fullName>
    </submittedName>
</protein>
<organism evidence="1 2">
    <name type="scientific">Ignelater luminosus</name>
    <name type="common">Cucubano</name>
    <name type="synonym">Pyrophorus luminosus</name>
    <dbReference type="NCBI Taxonomy" id="2038154"/>
    <lineage>
        <taxon>Eukaryota</taxon>
        <taxon>Metazoa</taxon>
        <taxon>Ecdysozoa</taxon>
        <taxon>Arthropoda</taxon>
        <taxon>Hexapoda</taxon>
        <taxon>Insecta</taxon>
        <taxon>Pterygota</taxon>
        <taxon>Neoptera</taxon>
        <taxon>Endopterygota</taxon>
        <taxon>Coleoptera</taxon>
        <taxon>Polyphaga</taxon>
        <taxon>Elateriformia</taxon>
        <taxon>Elateroidea</taxon>
        <taxon>Elateridae</taxon>
        <taxon>Agrypninae</taxon>
        <taxon>Pyrophorini</taxon>
        <taxon>Ignelater</taxon>
    </lineage>
</organism>
<dbReference type="EMBL" id="VTPC01069364">
    <property type="protein sequence ID" value="KAF2889231.1"/>
    <property type="molecule type" value="Genomic_DNA"/>
</dbReference>
<proteinExistence type="predicted"/>
<reference evidence="1" key="1">
    <citation type="submission" date="2019-08" db="EMBL/GenBank/DDBJ databases">
        <title>The genome of the North American firefly Photinus pyralis.</title>
        <authorList>
            <consortium name="Photinus pyralis genome working group"/>
            <person name="Fallon T.R."/>
            <person name="Sander Lower S.E."/>
            <person name="Weng J.-K."/>
        </authorList>
    </citation>
    <scope>NUCLEOTIDE SEQUENCE</scope>
    <source>
        <strain evidence="1">TRF0915ILg1</strain>
        <tissue evidence="1">Whole body</tissue>
    </source>
</reference>
<evidence type="ECO:0000313" key="2">
    <source>
        <dbReference type="Proteomes" id="UP000801492"/>
    </source>
</evidence>
<evidence type="ECO:0000313" key="1">
    <source>
        <dbReference type="EMBL" id="KAF2889231.1"/>
    </source>
</evidence>
<accession>A0A8K0G816</accession>
<comment type="caution">
    <text evidence="1">The sequence shown here is derived from an EMBL/GenBank/DDBJ whole genome shotgun (WGS) entry which is preliminary data.</text>
</comment>
<dbReference type="AlphaFoldDB" id="A0A8K0G816"/>
<dbReference type="OrthoDB" id="10429048at2759"/>
<name>A0A8K0G816_IGNLU</name>
<keyword evidence="2" id="KW-1185">Reference proteome</keyword>
<gene>
    <name evidence="1" type="ORF">ILUMI_16942</name>
</gene>